<proteinExistence type="predicted"/>
<dbReference type="PANTHER" id="PTHR10438">
    <property type="entry name" value="THIOREDOXIN"/>
    <property type="match status" value="1"/>
</dbReference>
<dbReference type="Proteomes" id="UP000308230">
    <property type="component" value="Unassembled WGS sequence"/>
</dbReference>
<dbReference type="InterPro" id="IPR050620">
    <property type="entry name" value="Thioredoxin_H-type-like"/>
</dbReference>
<gene>
    <name evidence="2" type="ORF">FCL54_10660</name>
</gene>
<dbReference type="Pfam" id="PF00085">
    <property type="entry name" value="Thioredoxin"/>
    <property type="match status" value="1"/>
</dbReference>
<dbReference type="CDD" id="cd02947">
    <property type="entry name" value="TRX_family"/>
    <property type="match status" value="1"/>
</dbReference>
<comment type="caution">
    <text evidence="2">The sequence shown here is derived from an EMBL/GenBank/DDBJ whole genome shotgun (WGS) entry which is preliminary data.</text>
</comment>
<feature type="domain" description="Thioredoxin" evidence="1">
    <location>
        <begin position="1"/>
        <end position="105"/>
    </location>
</feature>
<dbReference type="PANTHER" id="PTHR10438:SF468">
    <property type="entry name" value="THIOREDOXIN-1-RELATED"/>
    <property type="match status" value="1"/>
</dbReference>
<accession>A0A5R9F1T7</accession>
<protein>
    <submittedName>
        <fullName evidence="2">Thioredoxin family protein</fullName>
    </submittedName>
</protein>
<evidence type="ECO:0000259" key="1">
    <source>
        <dbReference type="PROSITE" id="PS51352"/>
    </source>
</evidence>
<dbReference type="SUPFAM" id="SSF52833">
    <property type="entry name" value="Thioredoxin-like"/>
    <property type="match status" value="1"/>
</dbReference>
<sequence>MERIKTNDQYEKTINENKVTIIKYEATWCPDCKRLDHFIGDIMAEHQDKKWLELNIEDLPEITELNEVRGIPSLLVYKNGEKLAHLHSANTKNPGEVKEFLKQFK</sequence>
<dbReference type="InterPro" id="IPR013766">
    <property type="entry name" value="Thioredoxin_domain"/>
</dbReference>
<dbReference type="OrthoDB" id="7629852at2"/>
<dbReference type="EMBL" id="SWLG01000006">
    <property type="protein sequence ID" value="TLS37592.1"/>
    <property type="molecule type" value="Genomic_DNA"/>
</dbReference>
<dbReference type="InterPro" id="IPR036249">
    <property type="entry name" value="Thioredoxin-like_sf"/>
</dbReference>
<organism evidence="2 3">
    <name type="scientific">Exobacillus caeni</name>
    <dbReference type="NCBI Taxonomy" id="2574798"/>
    <lineage>
        <taxon>Bacteria</taxon>
        <taxon>Bacillati</taxon>
        <taxon>Bacillota</taxon>
        <taxon>Bacilli</taxon>
        <taxon>Bacillales</taxon>
        <taxon>Guptibacillaceae</taxon>
        <taxon>Exobacillus</taxon>
    </lineage>
</organism>
<dbReference type="AlphaFoldDB" id="A0A5R9F1T7"/>
<dbReference type="PROSITE" id="PS51352">
    <property type="entry name" value="THIOREDOXIN_2"/>
    <property type="match status" value="1"/>
</dbReference>
<evidence type="ECO:0000313" key="2">
    <source>
        <dbReference type="EMBL" id="TLS37592.1"/>
    </source>
</evidence>
<evidence type="ECO:0000313" key="3">
    <source>
        <dbReference type="Proteomes" id="UP000308230"/>
    </source>
</evidence>
<reference evidence="2 3" key="1">
    <citation type="submission" date="2019-04" db="EMBL/GenBank/DDBJ databases">
        <title>Bacillus caeni sp. nov., a bacterium isolated from mangrove sediment.</title>
        <authorList>
            <person name="Huang H."/>
            <person name="Mo K."/>
            <person name="Hu Y."/>
        </authorList>
    </citation>
    <scope>NUCLEOTIDE SEQUENCE [LARGE SCALE GENOMIC DNA]</scope>
    <source>
        <strain evidence="2 3">HB172195</strain>
    </source>
</reference>
<dbReference type="RefSeq" id="WP_138126166.1">
    <property type="nucleotide sequence ID" value="NZ_SWLG01000006.1"/>
</dbReference>
<dbReference type="Gene3D" id="3.40.30.10">
    <property type="entry name" value="Glutaredoxin"/>
    <property type="match status" value="1"/>
</dbReference>
<name>A0A5R9F1T7_9BACL</name>
<keyword evidence="3" id="KW-1185">Reference proteome</keyword>